<dbReference type="HOGENOM" id="CLU_2447526_0_0_2"/>
<gene>
    <name evidence="1" type="ORF">NADRNF5_1549</name>
</gene>
<dbReference type="Proteomes" id="UP000032408">
    <property type="component" value="Chromosome"/>
</dbReference>
<dbReference type="GeneID" id="24820726"/>
<reference evidence="1 2" key="2">
    <citation type="journal article" date="2016" name="ISME J.">
        <title>Physiological and genomic characterization of two novel marine thaumarchaeal strains indicates niche differentiation.</title>
        <authorList>
            <person name="Bayer B."/>
            <person name="Vojvoda J."/>
            <person name="Offre P."/>
            <person name="Alves R.J."/>
            <person name="Elisabeth N.H."/>
            <person name="Garcia J.A."/>
            <person name="Volland J.M."/>
            <person name="Srivastava A."/>
            <person name="Schleper C."/>
            <person name="Herndl G.J."/>
        </authorList>
    </citation>
    <scope>NUCLEOTIDE SEQUENCE [LARGE SCALE GENOMIC DNA]</scope>
    <source>
        <strain evidence="1 2">NF5</strain>
    </source>
</reference>
<evidence type="ECO:0000313" key="2">
    <source>
        <dbReference type="Proteomes" id="UP000032408"/>
    </source>
</evidence>
<name>A0A0D5C4F1_9ARCH</name>
<keyword evidence="2" id="KW-1185">Reference proteome</keyword>
<reference evidence="2" key="1">
    <citation type="submission" date="2015-03" db="EMBL/GenBank/DDBJ databases">
        <title>Characterization of two novel Thaumarchaeota isolated from the Northern Adriatic Sea.</title>
        <authorList>
            <person name="Bayer B."/>
            <person name="Vojvoda J."/>
            <person name="Offre P."/>
            <person name="Srivastava A."/>
            <person name="Elisabeth N."/>
            <person name="Garcia J.A.L."/>
            <person name="Schleper C."/>
            <person name="Herndl G.J."/>
        </authorList>
    </citation>
    <scope>NUCLEOTIDE SEQUENCE [LARGE SCALE GENOMIC DNA]</scope>
    <source>
        <strain evidence="2">NF5</strain>
    </source>
</reference>
<sequence length="89" mass="11057">MSSKINFTSKWNYLVKIIFENHNVPDVLLMEELRFTPHTWKVWKSKFIERSRYSICKRKNYETKKEISFQVVYDKKQKMWKFEETSIIE</sequence>
<organism evidence="1 2">
    <name type="scientific">Nitrosopumilus adriaticus</name>
    <dbReference type="NCBI Taxonomy" id="1580092"/>
    <lineage>
        <taxon>Archaea</taxon>
        <taxon>Nitrososphaerota</taxon>
        <taxon>Nitrososphaeria</taxon>
        <taxon>Nitrosopumilales</taxon>
        <taxon>Nitrosopumilaceae</taxon>
        <taxon>Nitrosopumilus</taxon>
    </lineage>
</organism>
<dbReference type="AlphaFoldDB" id="A0A0D5C4F1"/>
<dbReference type="RefSeq" id="WP_148313086.1">
    <property type="nucleotide sequence ID" value="NZ_CP011070.1"/>
</dbReference>
<dbReference type="KEGG" id="nin:NADRNF5_1549"/>
<evidence type="ECO:0000313" key="1">
    <source>
        <dbReference type="EMBL" id="AJW71230.1"/>
    </source>
</evidence>
<protein>
    <submittedName>
        <fullName evidence="1">Uncharacterized protein</fullName>
    </submittedName>
</protein>
<dbReference type="EMBL" id="CP011070">
    <property type="protein sequence ID" value="AJW71230.1"/>
    <property type="molecule type" value="Genomic_DNA"/>
</dbReference>
<accession>A0A0D5C4F1</accession>
<dbReference type="STRING" id="1580092.NADRNF5_1549"/>
<proteinExistence type="predicted"/>